<reference evidence="2" key="1">
    <citation type="journal article" date="2018" name="DNA Res.">
        <title>Multiple hybrid de novo genome assembly of finger millet, an orphan allotetraploid crop.</title>
        <authorList>
            <person name="Hatakeyama M."/>
            <person name="Aluri S."/>
            <person name="Balachadran M.T."/>
            <person name="Sivarajan S.R."/>
            <person name="Patrignani A."/>
            <person name="Gruter S."/>
            <person name="Poveda L."/>
            <person name="Shimizu-Inatsugi R."/>
            <person name="Baeten J."/>
            <person name="Francoijs K.J."/>
            <person name="Nataraja K.N."/>
            <person name="Reddy Y.A.N."/>
            <person name="Phadnis S."/>
            <person name="Ravikumar R.L."/>
            <person name="Schlapbach R."/>
            <person name="Sreeman S.M."/>
            <person name="Shimizu K.K."/>
        </authorList>
    </citation>
    <scope>NUCLEOTIDE SEQUENCE</scope>
</reference>
<proteinExistence type="predicted"/>
<evidence type="ECO:0000256" key="1">
    <source>
        <dbReference type="SAM" id="MobiDB-lite"/>
    </source>
</evidence>
<gene>
    <name evidence="2" type="primary">ga09788</name>
    <name evidence="2" type="ORF">PR202_ga09788</name>
</gene>
<feature type="region of interest" description="Disordered" evidence="1">
    <location>
        <begin position="1"/>
        <end position="149"/>
    </location>
</feature>
<sequence length="149" mass="15376">MDAARSRSTGVRALAGTAGVGLPPLHCPPLPSQSSTRGRSQQRRRGRARVGPTTAAGASSSGHNNGGARRPGRRCGGKQDSLDPMPPASRPAPFSFYEHDVEDTGGQASARAGGGARPGPRGLGDGDGWPPRRLLCPGQEQCVGEESDW</sequence>
<protein>
    <submittedName>
        <fullName evidence="2">Uncharacterized protein</fullName>
    </submittedName>
</protein>
<organism evidence="2 3">
    <name type="scientific">Eleusine coracana subsp. coracana</name>
    <dbReference type="NCBI Taxonomy" id="191504"/>
    <lineage>
        <taxon>Eukaryota</taxon>
        <taxon>Viridiplantae</taxon>
        <taxon>Streptophyta</taxon>
        <taxon>Embryophyta</taxon>
        <taxon>Tracheophyta</taxon>
        <taxon>Spermatophyta</taxon>
        <taxon>Magnoliopsida</taxon>
        <taxon>Liliopsida</taxon>
        <taxon>Poales</taxon>
        <taxon>Poaceae</taxon>
        <taxon>PACMAD clade</taxon>
        <taxon>Chloridoideae</taxon>
        <taxon>Cynodonteae</taxon>
        <taxon>Eleusininae</taxon>
        <taxon>Eleusine</taxon>
    </lineage>
</organism>
<keyword evidence="3" id="KW-1185">Reference proteome</keyword>
<comment type="caution">
    <text evidence="2">The sequence shown here is derived from an EMBL/GenBank/DDBJ whole genome shotgun (WGS) entry which is preliminary data.</text>
</comment>
<reference evidence="2" key="2">
    <citation type="submission" date="2021-12" db="EMBL/GenBank/DDBJ databases">
        <title>Resequencing data analysis of finger millet.</title>
        <authorList>
            <person name="Hatakeyama M."/>
            <person name="Aluri S."/>
            <person name="Balachadran M.T."/>
            <person name="Sivarajan S.R."/>
            <person name="Poveda L."/>
            <person name="Shimizu-Inatsugi R."/>
            <person name="Schlapbach R."/>
            <person name="Sreeman S.M."/>
            <person name="Shimizu K.K."/>
        </authorList>
    </citation>
    <scope>NUCLEOTIDE SEQUENCE</scope>
</reference>
<accession>A0AAV5C4X5</accession>
<feature type="compositionally biased region" description="Gly residues" evidence="1">
    <location>
        <begin position="112"/>
        <end position="127"/>
    </location>
</feature>
<name>A0AAV5C4X5_ELECO</name>
<dbReference type="AlphaFoldDB" id="A0AAV5C4X5"/>
<feature type="compositionally biased region" description="Low complexity" evidence="1">
    <location>
        <begin position="49"/>
        <end position="68"/>
    </location>
</feature>
<dbReference type="EMBL" id="BQKI01000004">
    <property type="protein sequence ID" value="GJM93244.1"/>
    <property type="molecule type" value="Genomic_DNA"/>
</dbReference>
<dbReference type="Proteomes" id="UP001054889">
    <property type="component" value="Unassembled WGS sequence"/>
</dbReference>
<evidence type="ECO:0000313" key="2">
    <source>
        <dbReference type="EMBL" id="GJM93244.1"/>
    </source>
</evidence>
<evidence type="ECO:0000313" key="3">
    <source>
        <dbReference type="Proteomes" id="UP001054889"/>
    </source>
</evidence>